<keyword evidence="2" id="KW-0677">Repeat</keyword>
<dbReference type="InterPro" id="IPR003340">
    <property type="entry name" value="B3_DNA-bd"/>
</dbReference>
<evidence type="ECO:0000256" key="2">
    <source>
        <dbReference type="ARBA" id="ARBA00022737"/>
    </source>
</evidence>
<reference evidence="8" key="2">
    <citation type="submission" date="2025-08" db="UniProtKB">
        <authorList>
            <consortium name="RefSeq"/>
        </authorList>
    </citation>
    <scope>IDENTIFICATION</scope>
    <source>
        <tissue evidence="8">Leaf</tissue>
    </source>
</reference>
<evidence type="ECO:0000256" key="4">
    <source>
        <dbReference type="ARBA" id="ARBA00023125"/>
    </source>
</evidence>
<dbReference type="Pfam" id="PF02362">
    <property type="entry name" value="B3"/>
    <property type="match status" value="3"/>
</dbReference>
<dbReference type="GO" id="GO:0005634">
    <property type="term" value="C:nucleus"/>
    <property type="evidence" value="ECO:0007669"/>
    <property type="project" value="UniProtKB-SubCell"/>
</dbReference>
<keyword evidence="6" id="KW-0539">Nucleus</keyword>
<keyword evidence="5" id="KW-0804">Transcription</keyword>
<accession>A0A1S3WXW6</accession>
<sequence length="358" mass="41584">MKVRPVKPHFFKPIQPGFKHALKIPVGFLKYLKGYKKEHAILRKDGKKWLVKVNGYQLEEGWGKFAEEHDLQLGDMLVFRHEGNMEFEVTIFDSSHCDREYAEYMLDEEEANNVEFKDKPSAEADTHNPFGQSHFLCTVRPYCLKGYLCIPTRFAAENGLTNKNCGLIIRDERQRSWNLRLYTSCSRVYIGGIWGEFRVANDLKVGDRIMFEIVTNGEKPIWKFHDISIKPSDMIPLNAQVSTPTSGDNDLPYFISTIKPYSIKKSVLYFPLDFAKSNGLINRKCEMILKDEAQRSWSVWLGRDAHHFGIIRGWTKFRAANCLQVGDVYKFELITNAKIPIAYFRYKYSAEVAKREDH</sequence>
<evidence type="ECO:0000313" key="7">
    <source>
        <dbReference type="Proteomes" id="UP000790787"/>
    </source>
</evidence>
<evidence type="ECO:0000256" key="5">
    <source>
        <dbReference type="ARBA" id="ARBA00023163"/>
    </source>
</evidence>
<dbReference type="SUPFAM" id="SSF101936">
    <property type="entry name" value="DNA-binding pseudobarrel domain"/>
    <property type="match status" value="3"/>
</dbReference>
<gene>
    <name evidence="8" type="primary">LOC107758999</name>
</gene>
<evidence type="ECO:0000313" key="8">
    <source>
        <dbReference type="RefSeq" id="XP_016432341.2"/>
    </source>
</evidence>
<dbReference type="AlphaFoldDB" id="A0A1S3WXW6"/>
<protein>
    <submittedName>
        <fullName evidence="8">B3 domain-containing protein REM10-like isoform X1</fullName>
    </submittedName>
</protein>
<keyword evidence="3" id="KW-0805">Transcription regulation</keyword>
<evidence type="ECO:0000256" key="6">
    <source>
        <dbReference type="ARBA" id="ARBA00023242"/>
    </source>
</evidence>
<evidence type="ECO:0000256" key="3">
    <source>
        <dbReference type="ARBA" id="ARBA00023015"/>
    </source>
</evidence>
<proteinExistence type="predicted"/>
<keyword evidence="7" id="KW-1185">Reference proteome</keyword>
<name>A0A1S3WXW6_TOBAC</name>
<dbReference type="STRING" id="4097.A0A1S3WXW6"/>
<dbReference type="GO" id="GO:0003677">
    <property type="term" value="F:DNA binding"/>
    <property type="evidence" value="ECO:0007669"/>
    <property type="project" value="UniProtKB-KW"/>
</dbReference>
<dbReference type="RefSeq" id="XP_016432341.2">
    <property type="nucleotide sequence ID" value="XM_016576855.2"/>
</dbReference>
<dbReference type="Gene3D" id="2.40.330.10">
    <property type="entry name" value="DNA-binding pseudobarrel domain"/>
    <property type="match status" value="3"/>
</dbReference>
<dbReference type="RefSeq" id="XP_016432341.1">
    <property type="nucleotide sequence ID" value="XM_016576855.1"/>
</dbReference>
<comment type="subcellular location">
    <subcellularLocation>
        <location evidence="1">Nucleus</location>
    </subcellularLocation>
</comment>
<dbReference type="OrthoDB" id="1302041at2759"/>
<evidence type="ECO:0000256" key="1">
    <source>
        <dbReference type="ARBA" id="ARBA00004123"/>
    </source>
</evidence>
<reference evidence="7" key="1">
    <citation type="journal article" date="2014" name="Nat. Commun.">
        <title>The tobacco genome sequence and its comparison with those of tomato and potato.</title>
        <authorList>
            <person name="Sierro N."/>
            <person name="Battey J.N."/>
            <person name="Ouadi S."/>
            <person name="Bakaher N."/>
            <person name="Bovet L."/>
            <person name="Willig A."/>
            <person name="Goepfert S."/>
            <person name="Peitsch M.C."/>
            <person name="Ivanov N.V."/>
        </authorList>
    </citation>
    <scope>NUCLEOTIDE SEQUENCE [LARGE SCALE GENOMIC DNA]</scope>
</reference>
<dbReference type="PROSITE" id="PS50863">
    <property type="entry name" value="B3"/>
    <property type="match status" value="3"/>
</dbReference>
<dbReference type="CDD" id="cd10017">
    <property type="entry name" value="B3_DNA"/>
    <property type="match status" value="3"/>
</dbReference>
<dbReference type="InterPro" id="IPR015300">
    <property type="entry name" value="DNA-bd_pseudobarrel_sf"/>
</dbReference>
<dbReference type="InterPro" id="IPR039218">
    <property type="entry name" value="REM_fam"/>
</dbReference>
<organism evidence="7 8">
    <name type="scientific">Nicotiana tabacum</name>
    <name type="common">Common tobacco</name>
    <dbReference type="NCBI Taxonomy" id="4097"/>
    <lineage>
        <taxon>Eukaryota</taxon>
        <taxon>Viridiplantae</taxon>
        <taxon>Streptophyta</taxon>
        <taxon>Embryophyta</taxon>
        <taxon>Tracheophyta</taxon>
        <taxon>Spermatophyta</taxon>
        <taxon>Magnoliopsida</taxon>
        <taxon>eudicotyledons</taxon>
        <taxon>Gunneridae</taxon>
        <taxon>Pentapetalae</taxon>
        <taxon>asterids</taxon>
        <taxon>lamiids</taxon>
        <taxon>Solanales</taxon>
        <taxon>Solanaceae</taxon>
        <taxon>Nicotianoideae</taxon>
        <taxon>Nicotianeae</taxon>
        <taxon>Nicotiana</taxon>
    </lineage>
</organism>
<dbReference type="OMA" id="TSSIWKA"/>
<dbReference type="PANTHER" id="PTHR31674">
    <property type="entry name" value="B3 DOMAIN-CONTAINING PROTEIN REM-LIKE 3-RELATED"/>
    <property type="match status" value="1"/>
</dbReference>
<dbReference type="GeneID" id="107758999"/>
<dbReference type="KEGG" id="nta:107758999"/>
<dbReference type="SMART" id="SM01019">
    <property type="entry name" value="B3"/>
    <property type="match status" value="3"/>
</dbReference>
<dbReference type="Proteomes" id="UP000790787">
    <property type="component" value="Chromosome 15"/>
</dbReference>
<dbReference type="PaxDb" id="4097-A0A1S3WXW6"/>
<keyword evidence="4" id="KW-0238">DNA-binding</keyword>
<dbReference type="PANTHER" id="PTHR31674:SF62">
    <property type="entry name" value="B3 DOMAIN-CONTAINING PROTEIN REM14-RELATED"/>
    <property type="match status" value="1"/>
</dbReference>